<sequence>MKVYKYTTDSDAYSVPFDWDDDDVNSDYLDEIVETYFDGRARASKYWDPPFFGILDPRKKVADLGFLVSDGVLVFSQKAVDALQPLLGTEVELLPYSTEVGTYYLVNVLDEGEYLDRVHTDCDRIMPDGRCAGINRYAFHANRLRGKHIFRISDKLTSRFISGEFVEACRQHQLTGIDLTEESKVWESTTS</sequence>
<dbReference type="AlphaFoldDB" id="A0A4Z0P8R2"/>
<dbReference type="RefSeq" id="WP_135433151.1">
    <property type="nucleotide sequence ID" value="NZ_SRLA01000002.1"/>
</dbReference>
<dbReference type="InterPro" id="IPR012433">
    <property type="entry name" value="Imm11"/>
</dbReference>
<dbReference type="OrthoDB" id="214470at2"/>
<feature type="domain" description="Immunity MXAN-0049 protein" evidence="1">
    <location>
        <begin position="99"/>
        <end position="181"/>
    </location>
</feature>
<evidence type="ECO:0000259" key="1">
    <source>
        <dbReference type="Pfam" id="PF07791"/>
    </source>
</evidence>
<gene>
    <name evidence="2" type="ORF">EU556_08405</name>
</gene>
<proteinExistence type="predicted"/>
<dbReference type="EMBL" id="SRLA01000002">
    <property type="protein sequence ID" value="TGE07766.1"/>
    <property type="molecule type" value="Genomic_DNA"/>
</dbReference>
<reference evidence="2 3" key="1">
    <citation type="submission" date="2019-04" db="EMBL/GenBank/DDBJ databases">
        <authorList>
            <person name="Feng G."/>
            <person name="Zhang J."/>
            <person name="Zhu H."/>
        </authorList>
    </citation>
    <scope>NUCLEOTIDE SEQUENCE [LARGE SCALE GENOMIC DNA]</scope>
    <source>
        <strain evidence="2 3">92R-1</strain>
    </source>
</reference>
<dbReference type="Pfam" id="PF07791">
    <property type="entry name" value="Imm11"/>
    <property type="match status" value="1"/>
</dbReference>
<evidence type="ECO:0000313" key="3">
    <source>
        <dbReference type="Proteomes" id="UP000298337"/>
    </source>
</evidence>
<organism evidence="2 3">
    <name type="scientific">Hymenobacter fodinae</name>
    <dbReference type="NCBI Taxonomy" id="2510796"/>
    <lineage>
        <taxon>Bacteria</taxon>
        <taxon>Pseudomonadati</taxon>
        <taxon>Bacteroidota</taxon>
        <taxon>Cytophagia</taxon>
        <taxon>Cytophagales</taxon>
        <taxon>Hymenobacteraceae</taxon>
        <taxon>Hymenobacter</taxon>
    </lineage>
</organism>
<name>A0A4Z0P8R2_9BACT</name>
<protein>
    <recommendedName>
        <fullName evidence="1">Immunity MXAN-0049 protein domain-containing protein</fullName>
    </recommendedName>
</protein>
<comment type="caution">
    <text evidence="2">The sequence shown here is derived from an EMBL/GenBank/DDBJ whole genome shotgun (WGS) entry which is preliminary data.</text>
</comment>
<keyword evidence="3" id="KW-1185">Reference proteome</keyword>
<evidence type="ECO:0000313" key="2">
    <source>
        <dbReference type="EMBL" id="TGE07766.1"/>
    </source>
</evidence>
<accession>A0A4Z0P8R2</accession>
<dbReference type="Proteomes" id="UP000298337">
    <property type="component" value="Unassembled WGS sequence"/>
</dbReference>